<dbReference type="PANTHER" id="PTHR24321">
    <property type="entry name" value="DEHYDROGENASES, SHORT CHAIN"/>
    <property type="match status" value="1"/>
</dbReference>
<evidence type="ECO:0000313" key="4">
    <source>
        <dbReference type="EMBL" id="RZS67246.1"/>
    </source>
</evidence>
<protein>
    <submittedName>
        <fullName evidence="4">2,3-dihydro-2,3-dihydroxybenzoate dehydrogenase</fullName>
    </submittedName>
    <submittedName>
        <fullName evidence="3">2,3-dihydroxybenzoate-2,3-dehydrogenase</fullName>
    </submittedName>
</protein>
<dbReference type="EMBL" id="SGWZ01000004">
    <property type="protein sequence ID" value="RZS67246.1"/>
    <property type="molecule type" value="Genomic_DNA"/>
</dbReference>
<dbReference type="PRINTS" id="PR00080">
    <property type="entry name" value="SDRFAMILY"/>
</dbReference>
<dbReference type="Gene3D" id="3.40.50.720">
    <property type="entry name" value="NAD(P)-binding Rossmann-like Domain"/>
    <property type="match status" value="1"/>
</dbReference>
<evidence type="ECO:0000256" key="2">
    <source>
        <dbReference type="ARBA" id="ARBA00023002"/>
    </source>
</evidence>
<dbReference type="RefSeq" id="WP_068370578.1">
    <property type="nucleotide sequence ID" value="NZ_CBCSEB010000008.1"/>
</dbReference>
<accession>A0A171KS56</accession>
<dbReference type="PANTHER" id="PTHR24321:SF13">
    <property type="entry name" value="2,3-DIHYDRO-2,3-DIHYDROXYBENZOATE DEHYDROGENASE"/>
    <property type="match status" value="1"/>
</dbReference>
<dbReference type="AlphaFoldDB" id="A0A171KS56"/>
<keyword evidence="2" id="KW-0560">Oxidoreductase</keyword>
<dbReference type="GO" id="GO:0019290">
    <property type="term" value="P:siderophore biosynthetic process"/>
    <property type="evidence" value="ECO:0007669"/>
    <property type="project" value="InterPro"/>
</dbReference>
<dbReference type="InterPro" id="IPR002347">
    <property type="entry name" value="SDR_fam"/>
</dbReference>
<evidence type="ECO:0000313" key="5">
    <source>
        <dbReference type="Proteomes" id="UP000078084"/>
    </source>
</evidence>
<dbReference type="Proteomes" id="UP000078084">
    <property type="component" value="Unassembled WGS sequence"/>
</dbReference>
<dbReference type="PRINTS" id="PR01397">
    <property type="entry name" value="DHBDHDRGNASE"/>
</dbReference>
<dbReference type="PATRIC" id="fig|206506.3.peg.1920"/>
<reference evidence="3 5" key="1">
    <citation type="submission" date="2015-04" db="EMBL/GenBank/DDBJ databases">
        <title>Genome sequence of Kerstersia gyiorum CG1.</title>
        <authorList>
            <person name="Greninger A.L."/>
            <person name="Kozyreva V."/>
            <person name="Chaturvedi V."/>
        </authorList>
    </citation>
    <scope>NUCLEOTIDE SEQUENCE [LARGE SCALE GENOMIC DNA]</scope>
    <source>
        <strain evidence="3 5">CG1</strain>
    </source>
</reference>
<name>A0A171KS56_9BURK</name>
<dbReference type="GO" id="GO:0008667">
    <property type="term" value="F:2,3-dihydro-2,3-dihydroxybenzoate dehydrogenase activity"/>
    <property type="evidence" value="ECO:0007669"/>
    <property type="project" value="InterPro"/>
</dbReference>
<dbReference type="Pfam" id="PF13561">
    <property type="entry name" value="adh_short_C2"/>
    <property type="match status" value="1"/>
</dbReference>
<comment type="similarity">
    <text evidence="1">Belongs to the short-chain dehydrogenases/reductases (SDR) family.</text>
</comment>
<dbReference type="Proteomes" id="UP000292039">
    <property type="component" value="Unassembled WGS sequence"/>
</dbReference>
<dbReference type="STRING" id="206506.AAV32_08980"/>
<gene>
    <name evidence="3" type="ORF">AAV32_08980</name>
    <name evidence="4" type="ORF">EV679_2459</name>
</gene>
<reference evidence="4 6" key="2">
    <citation type="submission" date="2019-02" db="EMBL/GenBank/DDBJ databases">
        <title>Genomic Encyclopedia of Type Strains, Phase IV (KMG-IV): sequencing the most valuable type-strain genomes for metagenomic binning, comparative biology and taxonomic classification.</title>
        <authorList>
            <person name="Goeker M."/>
        </authorList>
    </citation>
    <scope>NUCLEOTIDE SEQUENCE [LARGE SCALE GENOMIC DNA]</scope>
    <source>
        <strain evidence="4 6">DSM 16618</strain>
    </source>
</reference>
<dbReference type="SUPFAM" id="SSF51735">
    <property type="entry name" value="NAD(P)-binding Rossmann-fold domains"/>
    <property type="match status" value="1"/>
</dbReference>
<evidence type="ECO:0000256" key="1">
    <source>
        <dbReference type="ARBA" id="ARBA00006484"/>
    </source>
</evidence>
<evidence type="ECO:0000313" key="6">
    <source>
        <dbReference type="Proteomes" id="UP000292039"/>
    </source>
</evidence>
<comment type="caution">
    <text evidence="3">The sequence shown here is derived from an EMBL/GenBank/DDBJ whole genome shotgun (WGS) entry which is preliminary data.</text>
</comment>
<dbReference type="InterPro" id="IPR003560">
    <property type="entry name" value="DHB_DH"/>
</dbReference>
<dbReference type="FunFam" id="3.40.50.720:FF:000084">
    <property type="entry name" value="Short-chain dehydrogenase reductase"/>
    <property type="match status" value="1"/>
</dbReference>
<dbReference type="InterPro" id="IPR036291">
    <property type="entry name" value="NAD(P)-bd_dom_sf"/>
</dbReference>
<evidence type="ECO:0000313" key="3">
    <source>
        <dbReference type="EMBL" id="KKO71723.1"/>
    </source>
</evidence>
<proteinExistence type="inferred from homology"/>
<sequence>MSEYTGYQGYDDEFSGVCVAISGAAGGVGHVLARRLLRAGAKVAAFDQLGESLQPLASDAGPAQLHMANLDVSDAAAVELAVAAAEQMLGPVEKLVSAASLLQIGRIVDVAPAHWARAFEVNTMGAFNFNRIVASGMMARRRGAIVNIGSSAAATPRAGMGAYAASMAAVAQLTRCLALELAGYGVRCNIVSPGDTETIQPYARLQQGLSREKLIEGELAHYRLGIPLRKLATADEVADAVLFLLSDRASHITLHDLRVDGGATLDQ</sequence>
<keyword evidence="5" id="KW-1185">Reference proteome</keyword>
<dbReference type="GeneID" id="99726970"/>
<organism evidence="3 5">
    <name type="scientific">Kerstersia gyiorum</name>
    <dbReference type="NCBI Taxonomy" id="206506"/>
    <lineage>
        <taxon>Bacteria</taxon>
        <taxon>Pseudomonadati</taxon>
        <taxon>Pseudomonadota</taxon>
        <taxon>Betaproteobacteria</taxon>
        <taxon>Burkholderiales</taxon>
        <taxon>Alcaligenaceae</taxon>
        <taxon>Kerstersia</taxon>
    </lineage>
</organism>
<dbReference type="EMBL" id="LBNE01000005">
    <property type="protein sequence ID" value="KKO71723.1"/>
    <property type="molecule type" value="Genomic_DNA"/>
</dbReference>